<reference evidence="2 3" key="1">
    <citation type="submission" date="2013-05" db="EMBL/GenBank/DDBJ databases">
        <title>Complete genome sequence of the lipase-producing bacterium Photobacterium gaetbulicola Gung47.</title>
        <authorList>
            <person name="Kim Y.-O."/>
        </authorList>
    </citation>
    <scope>NUCLEOTIDE SEQUENCE [LARGE SCALE GENOMIC DNA]</scope>
    <source>
        <strain evidence="2 3">Gung47</strain>
    </source>
</reference>
<keyword evidence="1" id="KW-0472">Membrane</keyword>
<keyword evidence="1" id="KW-0812">Transmembrane</keyword>
<feature type="transmembrane region" description="Helical" evidence="1">
    <location>
        <begin position="30"/>
        <end position="51"/>
    </location>
</feature>
<gene>
    <name evidence="2" type="ORF">H744_2c1666</name>
</gene>
<dbReference type="EMBL" id="CP005974">
    <property type="protein sequence ID" value="AJR08339.1"/>
    <property type="molecule type" value="Genomic_DNA"/>
</dbReference>
<dbReference type="Proteomes" id="UP000032303">
    <property type="component" value="Chromosome 2"/>
</dbReference>
<dbReference type="HOGENOM" id="CLU_2357273_0_0_6"/>
<dbReference type="PATRIC" id="fig|658445.3.peg.3588"/>
<proteinExistence type="predicted"/>
<evidence type="ECO:0000313" key="3">
    <source>
        <dbReference type="Proteomes" id="UP000032303"/>
    </source>
</evidence>
<dbReference type="STRING" id="658445.H744_2c1666"/>
<evidence type="ECO:0000313" key="2">
    <source>
        <dbReference type="EMBL" id="AJR08339.1"/>
    </source>
</evidence>
<name>A0A0C5WTH3_9GAMM</name>
<keyword evidence="3" id="KW-1185">Reference proteome</keyword>
<dbReference type="KEGG" id="pgb:H744_2c1666"/>
<keyword evidence="1" id="KW-1133">Transmembrane helix</keyword>
<dbReference type="AlphaFoldDB" id="A0A0C5WTH3"/>
<accession>A0A0C5WTH3</accession>
<evidence type="ECO:0000256" key="1">
    <source>
        <dbReference type="SAM" id="Phobius"/>
    </source>
</evidence>
<protein>
    <submittedName>
        <fullName evidence="2">Uncharacterized protein</fullName>
    </submittedName>
</protein>
<sequence>MVLFQQGFHFGFFLIAVHNKLQRVDFSSQLFGLLGIEAVALVLRFFLNAAFIEELRHMVFLTCEMVMRLRSVNLKTGDINGFNSLSQVITAFHIAY</sequence>
<organism evidence="2 3">
    <name type="scientific">Photobacterium gaetbulicola Gung47</name>
    <dbReference type="NCBI Taxonomy" id="658445"/>
    <lineage>
        <taxon>Bacteria</taxon>
        <taxon>Pseudomonadati</taxon>
        <taxon>Pseudomonadota</taxon>
        <taxon>Gammaproteobacteria</taxon>
        <taxon>Vibrionales</taxon>
        <taxon>Vibrionaceae</taxon>
        <taxon>Photobacterium</taxon>
    </lineage>
</organism>